<dbReference type="EMBL" id="BMAT01012888">
    <property type="protein sequence ID" value="GFS01410.1"/>
    <property type="molecule type" value="Genomic_DNA"/>
</dbReference>
<dbReference type="Proteomes" id="UP000762676">
    <property type="component" value="Unassembled WGS sequence"/>
</dbReference>
<evidence type="ECO:0000313" key="3">
    <source>
        <dbReference type="Proteomes" id="UP000762676"/>
    </source>
</evidence>
<feature type="compositionally biased region" description="Basic and acidic residues" evidence="1">
    <location>
        <begin position="81"/>
        <end position="98"/>
    </location>
</feature>
<evidence type="ECO:0000313" key="2">
    <source>
        <dbReference type="EMBL" id="GFS01410.1"/>
    </source>
</evidence>
<sequence length="98" mass="10884">MGDSEPFEISRGVPQREILSPVTFIAGLMQTVRSHDVQEVVGTTKLLATSQQKEAWLSIQGRRRDGGKTLRSRTGSLADKAVQKDKIEGSSHSRMFDR</sequence>
<evidence type="ECO:0000256" key="1">
    <source>
        <dbReference type="SAM" id="MobiDB-lite"/>
    </source>
</evidence>
<reference evidence="2 3" key="1">
    <citation type="journal article" date="2021" name="Elife">
        <title>Chloroplast acquisition without the gene transfer in kleptoplastic sea slugs, Plakobranchus ocellatus.</title>
        <authorList>
            <person name="Maeda T."/>
            <person name="Takahashi S."/>
            <person name="Yoshida T."/>
            <person name="Shimamura S."/>
            <person name="Takaki Y."/>
            <person name="Nagai Y."/>
            <person name="Toyoda A."/>
            <person name="Suzuki Y."/>
            <person name="Arimoto A."/>
            <person name="Ishii H."/>
            <person name="Satoh N."/>
            <person name="Nishiyama T."/>
            <person name="Hasebe M."/>
            <person name="Maruyama T."/>
            <person name="Minagawa J."/>
            <person name="Obokata J."/>
            <person name="Shigenobu S."/>
        </authorList>
    </citation>
    <scope>NUCLEOTIDE SEQUENCE [LARGE SCALE GENOMIC DNA]</scope>
</reference>
<evidence type="ECO:0008006" key="4">
    <source>
        <dbReference type="Google" id="ProtNLM"/>
    </source>
</evidence>
<dbReference type="AlphaFoldDB" id="A0AAV4HUS0"/>
<feature type="region of interest" description="Disordered" evidence="1">
    <location>
        <begin position="63"/>
        <end position="98"/>
    </location>
</feature>
<proteinExistence type="predicted"/>
<keyword evidence="3" id="KW-1185">Reference proteome</keyword>
<name>A0AAV4HUS0_9GAST</name>
<accession>A0AAV4HUS0</accession>
<comment type="caution">
    <text evidence="2">The sequence shown here is derived from an EMBL/GenBank/DDBJ whole genome shotgun (WGS) entry which is preliminary data.</text>
</comment>
<gene>
    <name evidence="2" type="ORF">ElyMa_006422900</name>
</gene>
<organism evidence="2 3">
    <name type="scientific">Elysia marginata</name>
    <dbReference type="NCBI Taxonomy" id="1093978"/>
    <lineage>
        <taxon>Eukaryota</taxon>
        <taxon>Metazoa</taxon>
        <taxon>Spiralia</taxon>
        <taxon>Lophotrochozoa</taxon>
        <taxon>Mollusca</taxon>
        <taxon>Gastropoda</taxon>
        <taxon>Heterobranchia</taxon>
        <taxon>Euthyneura</taxon>
        <taxon>Panpulmonata</taxon>
        <taxon>Sacoglossa</taxon>
        <taxon>Placobranchoidea</taxon>
        <taxon>Plakobranchidae</taxon>
        <taxon>Elysia</taxon>
    </lineage>
</organism>
<protein>
    <recommendedName>
        <fullName evidence="4">Reverse transcriptase domain-containing protein</fullName>
    </recommendedName>
</protein>